<sequence>MEGYVAHAFLNLVVFIRGSDEGSDKFFWTFKTELLQQTQHSHGKTWDYFSWPIFSTLLADFWPLLVALSYFNLVPFVLHGAALLASLPCSCAAFMGDRWLFLSWFPASAFVGGDVPVVIFPNAASYADC</sequence>
<reference evidence="1 2" key="1">
    <citation type="submission" date="2024-02" db="EMBL/GenBank/DDBJ databases">
        <authorList>
            <person name="Vignale AGUSTIN F."/>
            <person name="Sosa J E."/>
            <person name="Modenutti C."/>
        </authorList>
    </citation>
    <scope>NUCLEOTIDE SEQUENCE [LARGE SCALE GENOMIC DNA]</scope>
</reference>
<name>A0ABC8R123_9AQUA</name>
<dbReference type="EMBL" id="CAUOFW020000907">
    <property type="protein sequence ID" value="CAK9138708.1"/>
    <property type="molecule type" value="Genomic_DNA"/>
</dbReference>
<evidence type="ECO:0008006" key="3">
    <source>
        <dbReference type="Google" id="ProtNLM"/>
    </source>
</evidence>
<dbReference type="AlphaFoldDB" id="A0ABC8R123"/>
<keyword evidence="2" id="KW-1185">Reference proteome</keyword>
<evidence type="ECO:0000313" key="2">
    <source>
        <dbReference type="Proteomes" id="UP001642360"/>
    </source>
</evidence>
<proteinExistence type="predicted"/>
<accession>A0ABC8R123</accession>
<evidence type="ECO:0000313" key="1">
    <source>
        <dbReference type="EMBL" id="CAK9138708.1"/>
    </source>
</evidence>
<protein>
    <recommendedName>
        <fullName evidence="3">GPI mannosyltransferase 2</fullName>
    </recommendedName>
</protein>
<gene>
    <name evidence="1" type="ORF">ILEXP_LOCUS6056</name>
</gene>
<comment type="caution">
    <text evidence="1">The sequence shown here is derived from an EMBL/GenBank/DDBJ whole genome shotgun (WGS) entry which is preliminary data.</text>
</comment>
<organism evidence="1 2">
    <name type="scientific">Ilex paraguariensis</name>
    <name type="common">yerba mate</name>
    <dbReference type="NCBI Taxonomy" id="185542"/>
    <lineage>
        <taxon>Eukaryota</taxon>
        <taxon>Viridiplantae</taxon>
        <taxon>Streptophyta</taxon>
        <taxon>Embryophyta</taxon>
        <taxon>Tracheophyta</taxon>
        <taxon>Spermatophyta</taxon>
        <taxon>Magnoliopsida</taxon>
        <taxon>eudicotyledons</taxon>
        <taxon>Gunneridae</taxon>
        <taxon>Pentapetalae</taxon>
        <taxon>asterids</taxon>
        <taxon>campanulids</taxon>
        <taxon>Aquifoliales</taxon>
        <taxon>Aquifoliaceae</taxon>
        <taxon>Ilex</taxon>
    </lineage>
</organism>
<dbReference type="Proteomes" id="UP001642360">
    <property type="component" value="Unassembled WGS sequence"/>
</dbReference>